<sequence>MAALTDAEVKDIQDWLTSRKETTFRWGTRMLRGGPRYYSPCVLDRPGWENFYLTLPYDYDVRNDKVFNTSYSTYRRLGDLGFKWPEPTTCEALRTGYCGPDKHTHTRPAFLRSRLNDKRPEPAYRLHLQDRTNLHYLSADPLEGVLPYGRQGDMLKAKSVMHRDYKWRRRCCPPPPEKPTYEREAHRYAQTDIQKGVLPDQVVKFDDDPHMSNFHKSPLVKLKKAYHWPINPITDEALGGRLCYHYPDECMKNRADIWPRGENRIMEPYPIQIPRDRCQVLAHKPKERRESVCCMDPTSNMIAYLKTRWPQPNWECWEEVPDSCKRDLPSDCCFYEAKTKGPDQAQQIQCPPKGLCPSLYAYK</sequence>
<proteinExistence type="predicted"/>
<dbReference type="OrthoDB" id="10004768at2759"/>
<name>A0A1D2NIA9_ORCCI</name>
<dbReference type="EMBL" id="LJIJ01000037">
    <property type="protein sequence ID" value="ODN04706.1"/>
    <property type="molecule type" value="Genomic_DNA"/>
</dbReference>
<reference evidence="1 2" key="1">
    <citation type="journal article" date="2016" name="Genome Biol. Evol.">
        <title>Gene Family Evolution Reflects Adaptation to Soil Environmental Stressors in the Genome of the Collembolan Orchesella cincta.</title>
        <authorList>
            <person name="Faddeeva-Vakhrusheva A."/>
            <person name="Derks M.F."/>
            <person name="Anvar S.Y."/>
            <person name="Agamennone V."/>
            <person name="Suring W."/>
            <person name="Smit S."/>
            <person name="van Straalen N.M."/>
            <person name="Roelofs D."/>
        </authorList>
    </citation>
    <scope>NUCLEOTIDE SEQUENCE [LARGE SCALE GENOMIC DNA]</scope>
    <source>
        <tissue evidence="1">Mixed pool</tissue>
    </source>
</reference>
<dbReference type="OMA" id="AKSVMHR"/>
<gene>
    <name evidence="1" type="ORF">Ocin01_02007</name>
</gene>
<keyword evidence="2" id="KW-1185">Reference proteome</keyword>
<dbReference type="Proteomes" id="UP000094527">
    <property type="component" value="Unassembled WGS sequence"/>
</dbReference>
<evidence type="ECO:0000313" key="1">
    <source>
        <dbReference type="EMBL" id="ODN04706.1"/>
    </source>
</evidence>
<organism evidence="1 2">
    <name type="scientific">Orchesella cincta</name>
    <name type="common">Springtail</name>
    <name type="synonym">Podura cincta</name>
    <dbReference type="NCBI Taxonomy" id="48709"/>
    <lineage>
        <taxon>Eukaryota</taxon>
        <taxon>Metazoa</taxon>
        <taxon>Ecdysozoa</taxon>
        <taxon>Arthropoda</taxon>
        <taxon>Hexapoda</taxon>
        <taxon>Collembola</taxon>
        <taxon>Entomobryomorpha</taxon>
        <taxon>Entomobryoidea</taxon>
        <taxon>Orchesellidae</taxon>
        <taxon>Orchesellinae</taxon>
        <taxon>Orchesella</taxon>
    </lineage>
</organism>
<dbReference type="AlphaFoldDB" id="A0A1D2NIA9"/>
<evidence type="ECO:0000313" key="2">
    <source>
        <dbReference type="Proteomes" id="UP000094527"/>
    </source>
</evidence>
<accession>A0A1D2NIA9</accession>
<protein>
    <submittedName>
        <fullName evidence="1">Uncharacterized protein</fullName>
    </submittedName>
</protein>
<comment type="caution">
    <text evidence="1">The sequence shown here is derived from an EMBL/GenBank/DDBJ whole genome shotgun (WGS) entry which is preliminary data.</text>
</comment>